<dbReference type="EMBL" id="FOSQ01000003">
    <property type="protein sequence ID" value="SFK54026.1"/>
    <property type="molecule type" value="Genomic_DNA"/>
</dbReference>
<name>A0A1I4AE20_9PROT</name>
<organism evidence="3 4">
    <name type="scientific">Falsiroseomonas stagni DSM 19981</name>
    <dbReference type="NCBI Taxonomy" id="1123062"/>
    <lineage>
        <taxon>Bacteria</taxon>
        <taxon>Pseudomonadati</taxon>
        <taxon>Pseudomonadota</taxon>
        <taxon>Alphaproteobacteria</taxon>
        <taxon>Acetobacterales</taxon>
        <taxon>Roseomonadaceae</taxon>
        <taxon>Falsiroseomonas</taxon>
    </lineage>
</organism>
<protein>
    <recommendedName>
        <fullName evidence="2">Alpha/beta hydrolase domain-containing protein</fullName>
    </recommendedName>
</protein>
<dbReference type="STRING" id="1123062.SAMN02745775_103338"/>
<accession>A0A1I4AE20</accession>
<feature type="signal peptide" evidence="1">
    <location>
        <begin position="1"/>
        <end position="21"/>
    </location>
</feature>
<keyword evidence="1" id="KW-0732">Signal</keyword>
<dbReference type="AlphaFoldDB" id="A0A1I4AE20"/>
<feature type="domain" description="Alpha/beta hydrolase" evidence="2">
    <location>
        <begin position="28"/>
        <end position="469"/>
    </location>
</feature>
<keyword evidence="4" id="KW-1185">Reference proteome</keyword>
<dbReference type="OrthoDB" id="1971292at2"/>
<dbReference type="RefSeq" id="WP_092959622.1">
    <property type="nucleotide sequence ID" value="NZ_FOSQ01000003.1"/>
</dbReference>
<sequence length="478" mass="51918">MIRALAAAALLLGLAASPARAIPDPVVTAPVPATVAPGDPARDYPFLATTLFPPGGGYVEEEFFLAGTANRYTTACPQTLCAAAASEEPARVVSDGHPYRIRLVVRRPADPARFNGRVIVEWQNVTNNWELDVQWYRASEYFIREGYAWVGVGPQRAGVHGTPNGLRAWNPRRYGTLDVTAGGTITDDSLKWDIFSQAGQAIARPRGVDPLGGLPGARTLIATGDSQSSVNLATYANVVHPLDPIYAAFVLGGPIDIPIRTDVRQPVFKIISEWDLLRSEARLRRPDTDRYIAWEIAGSSHSDYHNFVVNSPVRFRDVGVRGITPDTANCIDPARSRVRLHLVTQAAYAWTARWLGGERPPSMPAPMDVDLSRDPPVALRDEHGIARGGVRLADVEVPVALNTGWNAGGVAPVPDGACRQAGTHVPFDAATLRRLHPSRDAYLQRVREVTERNLRDGFLLQPDAARIVATAAEGLPVW</sequence>
<reference evidence="3 4" key="1">
    <citation type="submission" date="2016-10" db="EMBL/GenBank/DDBJ databases">
        <authorList>
            <person name="de Groot N.N."/>
        </authorList>
    </citation>
    <scope>NUCLEOTIDE SEQUENCE [LARGE SCALE GENOMIC DNA]</scope>
    <source>
        <strain evidence="3 4">DSM 19981</strain>
    </source>
</reference>
<evidence type="ECO:0000313" key="4">
    <source>
        <dbReference type="Proteomes" id="UP000199473"/>
    </source>
</evidence>
<dbReference type="InterPro" id="IPR045394">
    <property type="entry name" value="Abhydrolase_dom"/>
</dbReference>
<proteinExistence type="predicted"/>
<dbReference type="Pfam" id="PF20091">
    <property type="entry name" value="Abhydrolase_10"/>
    <property type="match status" value="1"/>
</dbReference>
<dbReference type="Proteomes" id="UP000199473">
    <property type="component" value="Unassembled WGS sequence"/>
</dbReference>
<dbReference type="ESTHER" id="9prot-a0a1i4ae20">
    <property type="family name" value="Abhydrolase_10"/>
</dbReference>
<feature type="chain" id="PRO_5011435977" description="Alpha/beta hydrolase domain-containing protein" evidence="1">
    <location>
        <begin position="22"/>
        <end position="478"/>
    </location>
</feature>
<evidence type="ECO:0000313" key="3">
    <source>
        <dbReference type="EMBL" id="SFK54026.1"/>
    </source>
</evidence>
<evidence type="ECO:0000259" key="2">
    <source>
        <dbReference type="Pfam" id="PF20091"/>
    </source>
</evidence>
<evidence type="ECO:0000256" key="1">
    <source>
        <dbReference type="SAM" id="SignalP"/>
    </source>
</evidence>
<gene>
    <name evidence="3" type="ORF">SAMN02745775_103338</name>
</gene>